<evidence type="ECO:0000256" key="2">
    <source>
        <dbReference type="ARBA" id="ARBA00010441"/>
    </source>
</evidence>
<keyword evidence="3" id="KW-0444">Lipid biosynthesis</keyword>
<evidence type="ECO:0000256" key="1">
    <source>
        <dbReference type="ARBA" id="ARBA00004141"/>
    </source>
</evidence>
<evidence type="ECO:0000313" key="14">
    <source>
        <dbReference type="EMBL" id="EEH63998.1"/>
    </source>
</evidence>
<evidence type="ECO:0000256" key="6">
    <source>
        <dbReference type="ARBA" id="ARBA00022989"/>
    </source>
</evidence>
<dbReference type="InterPro" id="IPR004570">
    <property type="entry name" value="Phosphatidylglycerol_P_synth"/>
</dbReference>
<comment type="similarity">
    <text evidence="2 12">Belongs to the CDP-alcohol phosphatidyltransferase class-I family.</text>
</comment>
<dbReference type="NCBIfam" id="TIGR00560">
    <property type="entry name" value="pgsA"/>
    <property type="match status" value="1"/>
</dbReference>
<evidence type="ECO:0000313" key="15">
    <source>
        <dbReference type="Proteomes" id="UP000010301"/>
    </source>
</evidence>
<reference evidence="14 15" key="1">
    <citation type="submission" date="2009-01" db="EMBL/GenBank/DDBJ databases">
        <authorList>
            <person name="Qin X."/>
            <person name="Bachman B."/>
            <person name="Battles P."/>
            <person name="Bell A."/>
            <person name="Bess C."/>
            <person name="Bickham C."/>
            <person name="Chaboub L."/>
            <person name="Chen D."/>
            <person name="Coyle M."/>
            <person name="Deiros D.R."/>
            <person name="Dinh H."/>
            <person name="Forbes L."/>
            <person name="Fowler G."/>
            <person name="Francisco L."/>
            <person name="Fu Q."/>
            <person name="Gubbala S."/>
            <person name="Hale W."/>
            <person name="Han Y."/>
            <person name="Hemphill L."/>
            <person name="Highlander S.K."/>
            <person name="Hirani K."/>
            <person name="Hogues M."/>
            <person name="Jackson L."/>
            <person name="Jakkamsetti A."/>
            <person name="Javaid M."/>
            <person name="Jiang H."/>
            <person name="Korchina V."/>
            <person name="Kovar C."/>
            <person name="Lara F."/>
            <person name="Lee S."/>
            <person name="Mata R."/>
            <person name="Mathew T."/>
            <person name="Moen C."/>
            <person name="Morales K."/>
            <person name="Munidasa M."/>
            <person name="Nazareth L."/>
            <person name="Ngo R."/>
            <person name="Nguyen L."/>
            <person name="Okwuonu G."/>
            <person name="Ongeri F."/>
            <person name="Patil S."/>
            <person name="Petrosino J."/>
            <person name="Pham C."/>
            <person name="Pham P."/>
            <person name="Pu L.-L."/>
            <person name="Puazo M."/>
            <person name="Raj R."/>
            <person name="Reid J."/>
            <person name="Rouhana J."/>
            <person name="Saada N."/>
            <person name="Shang Y."/>
            <person name="Simmons D."/>
            <person name="Thornton R."/>
            <person name="Warren J."/>
            <person name="Weissenberger G."/>
            <person name="Zhang J."/>
            <person name="Zhang L."/>
            <person name="Zhou C."/>
            <person name="Zhu D."/>
            <person name="Muzny D."/>
            <person name="Worley K."/>
            <person name="Gibbs R."/>
        </authorList>
    </citation>
    <scope>NUCLEOTIDE SEQUENCE [LARGE SCALE GENOMIC DNA]</scope>
    <source>
        <strain evidence="14 15">DSM 15436</strain>
    </source>
</reference>
<keyword evidence="15" id="KW-1185">Reference proteome</keyword>
<evidence type="ECO:0000256" key="12">
    <source>
        <dbReference type="RuleBase" id="RU003750"/>
    </source>
</evidence>
<evidence type="ECO:0000256" key="8">
    <source>
        <dbReference type="ARBA" id="ARBA00023136"/>
    </source>
</evidence>
<name>C0W0D9_9ACTO</name>
<evidence type="ECO:0000256" key="11">
    <source>
        <dbReference type="NCBIfam" id="TIGR00560"/>
    </source>
</evidence>
<dbReference type="PANTHER" id="PTHR14269:SF62">
    <property type="entry name" value="CDP-DIACYLGLYCEROL--GLYCEROL-3-PHOSPHATE 3-PHOSPHATIDYLTRANSFERASE 1, CHLOROPLASTIC"/>
    <property type="match status" value="1"/>
</dbReference>
<dbReference type="AlphaFoldDB" id="C0W0D9"/>
<keyword evidence="6 13" id="KW-1133">Transmembrane helix</keyword>
<dbReference type="EC" id="2.7.8.5" evidence="11"/>
<gene>
    <name evidence="14" type="primary">pgsA</name>
    <name evidence="14" type="ORF">HMPREF0044_1017</name>
</gene>
<dbReference type="InterPro" id="IPR043130">
    <property type="entry name" value="CDP-OH_PTrfase_TM_dom"/>
</dbReference>
<proteinExistence type="inferred from homology"/>
<dbReference type="Gene3D" id="1.20.120.1760">
    <property type="match status" value="1"/>
</dbReference>
<sequence length="200" mass="22969">MQSIKEMDNNVSKRKAQEVIFNVPNVLTIIRLVLIPVFIYYLLQTDTRSLWIAFVVFALASMTDYVDGEIARRWALITDFGKIWDPIADKALTLGAFATLSYLGWLPWWFTIIVAVREFGITYMRKRLLERGIVVAANFSGKLKTTFQMMLIAFLVVPWASFTDVSGTWYSVTYWALVGITLFMTLYSGVGYLMPLFKKN</sequence>
<dbReference type="eggNOG" id="COG0558">
    <property type="taxonomic scope" value="Bacteria"/>
</dbReference>
<accession>C0W0D9</accession>
<dbReference type="STRING" id="525245.HMPREF0044_1017"/>
<organism evidence="14 15">
    <name type="scientific">Gleimia coleocanis DSM 15436</name>
    <dbReference type="NCBI Taxonomy" id="525245"/>
    <lineage>
        <taxon>Bacteria</taxon>
        <taxon>Bacillati</taxon>
        <taxon>Actinomycetota</taxon>
        <taxon>Actinomycetes</taxon>
        <taxon>Actinomycetales</taxon>
        <taxon>Actinomycetaceae</taxon>
        <taxon>Gleimia</taxon>
    </lineage>
</organism>
<keyword evidence="4 12" id="KW-0808">Transferase</keyword>
<dbReference type="RefSeq" id="WP_006546789.1">
    <property type="nucleotide sequence ID" value="NZ_DS999543.1"/>
</dbReference>
<keyword evidence="9" id="KW-0594">Phospholipid biosynthesis</keyword>
<dbReference type="GO" id="GO:0046474">
    <property type="term" value="P:glycerophospholipid biosynthetic process"/>
    <property type="evidence" value="ECO:0007669"/>
    <property type="project" value="TreeGrafter"/>
</dbReference>
<comment type="caution">
    <text evidence="14">The sequence shown here is derived from an EMBL/GenBank/DDBJ whole genome shotgun (WGS) entry which is preliminary data.</text>
</comment>
<dbReference type="InterPro" id="IPR050324">
    <property type="entry name" value="CDP-alcohol_PTase-I"/>
</dbReference>
<evidence type="ECO:0000256" key="13">
    <source>
        <dbReference type="SAM" id="Phobius"/>
    </source>
</evidence>
<evidence type="ECO:0000256" key="7">
    <source>
        <dbReference type="ARBA" id="ARBA00023098"/>
    </source>
</evidence>
<evidence type="ECO:0000256" key="3">
    <source>
        <dbReference type="ARBA" id="ARBA00022516"/>
    </source>
</evidence>
<dbReference type="InterPro" id="IPR048254">
    <property type="entry name" value="CDP_ALCOHOL_P_TRANSF_CS"/>
</dbReference>
<keyword evidence="7" id="KW-0443">Lipid metabolism</keyword>
<dbReference type="HOGENOM" id="CLU_051314_2_0_11"/>
<evidence type="ECO:0000256" key="5">
    <source>
        <dbReference type="ARBA" id="ARBA00022692"/>
    </source>
</evidence>
<dbReference type="PANTHER" id="PTHR14269">
    <property type="entry name" value="CDP-DIACYLGLYCEROL--GLYCEROL-3-PHOSPHATE 3-PHOSPHATIDYLTRANSFERASE-RELATED"/>
    <property type="match status" value="1"/>
</dbReference>
<evidence type="ECO:0000256" key="4">
    <source>
        <dbReference type="ARBA" id="ARBA00022679"/>
    </source>
</evidence>
<keyword evidence="10" id="KW-1208">Phospholipid metabolism</keyword>
<keyword evidence="5 13" id="KW-0812">Transmembrane</keyword>
<feature type="transmembrane region" description="Helical" evidence="13">
    <location>
        <begin position="174"/>
        <end position="194"/>
    </location>
</feature>
<dbReference type="GO" id="GO:0016020">
    <property type="term" value="C:membrane"/>
    <property type="evidence" value="ECO:0007669"/>
    <property type="project" value="UniProtKB-SubCell"/>
</dbReference>
<feature type="transmembrane region" description="Helical" evidence="13">
    <location>
        <begin position="50"/>
        <end position="66"/>
    </location>
</feature>
<keyword evidence="8 13" id="KW-0472">Membrane</keyword>
<feature type="transmembrane region" description="Helical" evidence="13">
    <location>
        <begin position="20"/>
        <end position="43"/>
    </location>
</feature>
<dbReference type="Pfam" id="PF01066">
    <property type="entry name" value="CDP-OH_P_transf"/>
    <property type="match status" value="1"/>
</dbReference>
<evidence type="ECO:0000256" key="10">
    <source>
        <dbReference type="ARBA" id="ARBA00023264"/>
    </source>
</evidence>
<comment type="subcellular location">
    <subcellularLocation>
        <location evidence="1">Membrane</location>
        <topology evidence="1">Multi-pass membrane protein</topology>
    </subcellularLocation>
</comment>
<feature type="transmembrane region" description="Helical" evidence="13">
    <location>
        <begin position="145"/>
        <end position="162"/>
    </location>
</feature>
<dbReference type="InterPro" id="IPR000462">
    <property type="entry name" value="CDP-OH_P_trans"/>
</dbReference>
<dbReference type="PIRSF" id="PIRSF000847">
    <property type="entry name" value="Phos_ph_gly_syn"/>
    <property type="match status" value="1"/>
</dbReference>
<evidence type="ECO:0000256" key="9">
    <source>
        <dbReference type="ARBA" id="ARBA00023209"/>
    </source>
</evidence>
<dbReference type="Proteomes" id="UP000010301">
    <property type="component" value="Unassembled WGS sequence"/>
</dbReference>
<dbReference type="GO" id="GO:0008444">
    <property type="term" value="F:CDP-diacylglycerol-glycerol-3-phosphate 3-phosphatidyltransferase activity"/>
    <property type="evidence" value="ECO:0007669"/>
    <property type="project" value="UniProtKB-UniRule"/>
</dbReference>
<dbReference type="UniPathway" id="UPA00085"/>
<protein>
    <recommendedName>
        <fullName evidence="11">CDP-diacylglycerol--glycerol-3-phosphate 3-phosphatidyltransferase</fullName>
        <ecNumber evidence="11">2.7.8.5</ecNumber>
    </recommendedName>
</protein>
<dbReference type="PROSITE" id="PS00379">
    <property type="entry name" value="CDP_ALCOHOL_P_TRANSF"/>
    <property type="match status" value="1"/>
</dbReference>
<dbReference type="EMBL" id="ACFG01000030">
    <property type="protein sequence ID" value="EEH63998.1"/>
    <property type="molecule type" value="Genomic_DNA"/>
</dbReference>